<dbReference type="AlphaFoldDB" id="A0A821WV45"/>
<dbReference type="EMBL" id="CAJOBP010086364">
    <property type="protein sequence ID" value="CAF4932164.1"/>
    <property type="molecule type" value="Genomic_DNA"/>
</dbReference>
<keyword evidence="2" id="KW-1185">Reference proteome</keyword>
<evidence type="ECO:0000313" key="1">
    <source>
        <dbReference type="EMBL" id="CAF4932164.1"/>
    </source>
</evidence>
<gene>
    <name evidence="1" type="ORF">UJA718_LOCUS46919</name>
</gene>
<accession>A0A821WV45</accession>
<name>A0A821WV45_9BILA</name>
<proteinExistence type="predicted"/>
<reference evidence="1" key="1">
    <citation type="submission" date="2021-02" db="EMBL/GenBank/DDBJ databases">
        <authorList>
            <person name="Nowell W R."/>
        </authorList>
    </citation>
    <scope>NUCLEOTIDE SEQUENCE</scope>
</reference>
<dbReference type="Proteomes" id="UP000663873">
    <property type="component" value="Unassembled WGS sequence"/>
</dbReference>
<organism evidence="1 2">
    <name type="scientific">Rotaria socialis</name>
    <dbReference type="NCBI Taxonomy" id="392032"/>
    <lineage>
        <taxon>Eukaryota</taxon>
        <taxon>Metazoa</taxon>
        <taxon>Spiralia</taxon>
        <taxon>Gnathifera</taxon>
        <taxon>Rotifera</taxon>
        <taxon>Eurotatoria</taxon>
        <taxon>Bdelloidea</taxon>
        <taxon>Philodinida</taxon>
        <taxon>Philodinidae</taxon>
        <taxon>Rotaria</taxon>
    </lineage>
</organism>
<sequence>MPTSSTIDLNLPLIDEHSLFADLDSVPIDSHSKCDTPPHITATMSS</sequence>
<evidence type="ECO:0000313" key="2">
    <source>
        <dbReference type="Proteomes" id="UP000663873"/>
    </source>
</evidence>
<comment type="caution">
    <text evidence="1">The sequence shown here is derived from an EMBL/GenBank/DDBJ whole genome shotgun (WGS) entry which is preliminary data.</text>
</comment>
<protein>
    <submittedName>
        <fullName evidence="1">Uncharacterized protein</fullName>
    </submittedName>
</protein>
<feature type="non-terminal residue" evidence="1">
    <location>
        <position position="46"/>
    </location>
</feature>